<name>A0ABT2VYK4_9FLAO</name>
<dbReference type="CDD" id="cd05387">
    <property type="entry name" value="BY-kinase"/>
    <property type="match status" value="1"/>
</dbReference>
<dbReference type="Proteomes" id="UP001208114">
    <property type="component" value="Unassembled WGS sequence"/>
</dbReference>
<dbReference type="GO" id="GO:0004715">
    <property type="term" value="F:non-membrane spanning protein tyrosine kinase activity"/>
    <property type="evidence" value="ECO:0007669"/>
    <property type="project" value="UniProtKB-EC"/>
</dbReference>
<dbReference type="InterPro" id="IPR050445">
    <property type="entry name" value="Bact_polysacc_biosynth/exp"/>
</dbReference>
<keyword evidence="7" id="KW-0829">Tyrosine-protein kinase</keyword>
<evidence type="ECO:0000259" key="11">
    <source>
        <dbReference type="Pfam" id="PF13807"/>
    </source>
</evidence>
<evidence type="ECO:0000313" key="13">
    <source>
        <dbReference type="Proteomes" id="UP001208114"/>
    </source>
</evidence>
<dbReference type="SUPFAM" id="SSF52540">
    <property type="entry name" value="P-loop containing nucleoside triphosphate hydrolases"/>
    <property type="match status" value="1"/>
</dbReference>
<feature type="transmembrane region" description="Helical" evidence="9">
    <location>
        <begin position="24"/>
        <end position="42"/>
    </location>
</feature>
<evidence type="ECO:0000256" key="1">
    <source>
        <dbReference type="ARBA" id="ARBA00007316"/>
    </source>
</evidence>
<evidence type="ECO:0000256" key="9">
    <source>
        <dbReference type="SAM" id="Phobius"/>
    </source>
</evidence>
<evidence type="ECO:0000256" key="8">
    <source>
        <dbReference type="ARBA" id="ARBA00051245"/>
    </source>
</evidence>
<dbReference type="PANTHER" id="PTHR32309">
    <property type="entry name" value="TYROSINE-PROTEIN KINASE"/>
    <property type="match status" value="1"/>
</dbReference>
<keyword evidence="9" id="KW-0812">Transmembrane</keyword>
<feature type="domain" description="AAA" evidence="10">
    <location>
        <begin position="583"/>
        <end position="725"/>
    </location>
</feature>
<keyword evidence="3 12" id="KW-0808">Transferase</keyword>
<evidence type="ECO:0000313" key="12">
    <source>
        <dbReference type="EMBL" id="MCU7615076.1"/>
    </source>
</evidence>
<comment type="caution">
    <text evidence="12">The sequence shown here is derived from an EMBL/GenBank/DDBJ whole genome shotgun (WGS) entry which is preliminary data.</text>
</comment>
<keyword evidence="13" id="KW-1185">Reference proteome</keyword>
<evidence type="ECO:0000256" key="5">
    <source>
        <dbReference type="ARBA" id="ARBA00022777"/>
    </source>
</evidence>
<keyword evidence="4" id="KW-0547">Nucleotide-binding</keyword>
<evidence type="ECO:0000256" key="3">
    <source>
        <dbReference type="ARBA" id="ARBA00022679"/>
    </source>
</evidence>
<dbReference type="InterPro" id="IPR025669">
    <property type="entry name" value="AAA_dom"/>
</dbReference>
<dbReference type="Gene3D" id="3.40.50.300">
    <property type="entry name" value="P-loop containing nucleotide triphosphate hydrolases"/>
    <property type="match status" value="1"/>
</dbReference>
<feature type="transmembrane region" description="Helical" evidence="9">
    <location>
        <begin position="495"/>
        <end position="514"/>
    </location>
</feature>
<keyword evidence="6" id="KW-0067">ATP-binding</keyword>
<dbReference type="EMBL" id="JAOTEN010000003">
    <property type="protein sequence ID" value="MCU7615076.1"/>
    <property type="molecule type" value="Genomic_DNA"/>
</dbReference>
<reference evidence="13" key="1">
    <citation type="submission" date="2023-07" db="EMBL/GenBank/DDBJ databases">
        <title>Chryseobacterium sp. GMJ5 Genome sequencing and assembly.</title>
        <authorList>
            <person name="Jung Y."/>
        </authorList>
    </citation>
    <scope>NUCLEOTIDE SEQUENCE [LARGE SCALE GENOMIC DNA]</scope>
    <source>
        <strain evidence="13">GMJ5</strain>
    </source>
</reference>
<dbReference type="InterPro" id="IPR032807">
    <property type="entry name" value="GNVR"/>
</dbReference>
<dbReference type="NCBIfam" id="TIGR01007">
    <property type="entry name" value="eps_fam"/>
    <property type="match status" value="1"/>
</dbReference>
<keyword evidence="9" id="KW-0472">Membrane</keyword>
<dbReference type="RefSeq" id="WP_262991099.1">
    <property type="nucleotide sequence ID" value="NZ_JAOTEN010000003.1"/>
</dbReference>
<dbReference type="InterPro" id="IPR027417">
    <property type="entry name" value="P-loop_NTPase"/>
</dbReference>
<proteinExistence type="inferred from homology"/>
<feature type="domain" description="Tyrosine-protein kinase G-rich" evidence="11">
    <location>
        <begin position="436"/>
        <end position="516"/>
    </location>
</feature>
<sequence length="786" mass="88952">MDKNYNNKEKTDLNEILAPYLRRWKYFVAIIFTMLLLGIFIIKSIAPVYKIQTSVLIKDAKKMSSASGDFGVLQSFGAFSGMGTNSIENELGVFSSKTIVEDVLKDNNFQISTYSKQRFSDLELYGTTNPYIINVIQEKKNIDLPKEPVYIKTKNNDVILSSKEWEKDIVTSFNTTTSLPFAVIMIRKNPNFQAPYKTDISKIYFNYSDFESTVNDFQEALTVDLLDKDGTIINISVDFQNKDKAKDFLNGLVRQYNIYAINDKNIESKKSKDFIDKRIALISNELGSVETQKEGFKSSNNIVDLPTEAKINLQLKEQSKTQLLEIGTQLELTKILQNSLDKKGSGDVLPLNIGLDNESAGKAIQEYNSLVLQRNKYLQEATPDNPLVKIANKQIEEMKSSLTESLQKNVISLQFARRKVESQLGESEQMIGKIPTQEKLFRSIERQQQIKENLYLLLLQKREEAAITMEITAEKARVIDKAFVFKKPVAPKKMIILGVCFLLGALIPFIFIYLKQLLQSTIINRSDLSKLTKLPVIAEIPKFKNRQNNLVAFNDVSPMAESFRIFVTNLRFLLQVKDTPQTILVTSSVKGEGKTFVSTNLSIILASSRDKVLVIGADIRNPQLQRYNPSMKAAKGLTEFLSGEITAIEEIIHPSGYNENCDFIYSGSIPPNPTDLLQNGKLDELLHSIKSQNKYKYIVLDTAPLLLVTDSFLIADKSDVIVFVTRSEVTEKSYIEFLNTSVEESKLKNVGIVLNGISDSNFGYGNKYGYGYQAEDKKWWQKFLGN</sequence>
<dbReference type="EC" id="2.7.10.2" evidence="2"/>
<protein>
    <recommendedName>
        <fullName evidence="2">non-specific protein-tyrosine kinase</fullName>
        <ecNumber evidence="2">2.7.10.2</ecNumber>
    </recommendedName>
</protein>
<dbReference type="Pfam" id="PF13614">
    <property type="entry name" value="AAA_31"/>
    <property type="match status" value="1"/>
</dbReference>
<dbReference type="Pfam" id="PF13807">
    <property type="entry name" value="GNVR"/>
    <property type="match status" value="1"/>
</dbReference>
<evidence type="ECO:0000256" key="2">
    <source>
        <dbReference type="ARBA" id="ARBA00011903"/>
    </source>
</evidence>
<dbReference type="InterPro" id="IPR005702">
    <property type="entry name" value="Wzc-like_C"/>
</dbReference>
<comment type="catalytic activity">
    <reaction evidence="8">
        <text>L-tyrosyl-[protein] + ATP = O-phospho-L-tyrosyl-[protein] + ADP + H(+)</text>
        <dbReference type="Rhea" id="RHEA:10596"/>
        <dbReference type="Rhea" id="RHEA-COMP:10136"/>
        <dbReference type="Rhea" id="RHEA-COMP:20101"/>
        <dbReference type="ChEBI" id="CHEBI:15378"/>
        <dbReference type="ChEBI" id="CHEBI:30616"/>
        <dbReference type="ChEBI" id="CHEBI:46858"/>
        <dbReference type="ChEBI" id="CHEBI:61978"/>
        <dbReference type="ChEBI" id="CHEBI:456216"/>
        <dbReference type="EC" id="2.7.10.2"/>
    </reaction>
</comment>
<keyword evidence="5" id="KW-0418">Kinase</keyword>
<keyword evidence="9" id="KW-1133">Transmembrane helix</keyword>
<organism evidence="12 13">
    <name type="scientific">Chryseobacterium gilvum</name>
    <dbReference type="NCBI Taxonomy" id="2976534"/>
    <lineage>
        <taxon>Bacteria</taxon>
        <taxon>Pseudomonadati</taxon>
        <taxon>Bacteroidota</taxon>
        <taxon>Flavobacteriia</taxon>
        <taxon>Flavobacteriales</taxon>
        <taxon>Weeksellaceae</taxon>
        <taxon>Chryseobacterium group</taxon>
        <taxon>Chryseobacterium</taxon>
    </lineage>
</organism>
<evidence type="ECO:0000256" key="6">
    <source>
        <dbReference type="ARBA" id="ARBA00022840"/>
    </source>
</evidence>
<evidence type="ECO:0000256" key="7">
    <source>
        <dbReference type="ARBA" id="ARBA00023137"/>
    </source>
</evidence>
<dbReference type="PANTHER" id="PTHR32309:SF13">
    <property type="entry name" value="FERRIC ENTEROBACTIN TRANSPORT PROTEIN FEPE"/>
    <property type="match status" value="1"/>
</dbReference>
<gene>
    <name evidence="12" type="ORF">N0B16_11560</name>
</gene>
<accession>A0ABT2VYK4</accession>
<evidence type="ECO:0000256" key="4">
    <source>
        <dbReference type="ARBA" id="ARBA00022741"/>
    </source>
</evidence>
<comment type="similarity">
    <text evidence="1">Belongs to the CpsD/CapB family.</text>
</comment>
<evidence type="ECO:0000259" key="10">
    <source>
        <dbReference type="Pfam" id="PF13614"/>
    </source>
</evidence>